<dbReference type="Gene3D" id="3.20.20.70">
    <property type="entry name" value="Aldolase class I"/>
    <property type="match status" value="1"/>
</dbReference>
<dbReference type="NCBIfam" id="TIGR00262">
    <property type="entry name" value="trpA"/>
    <property type="match status" value="1"/>
</dbReference>
<dbReference type="SUPFAM" id="SSF51366">
    <property type="entry name" value="Ribulose-phoshate binding barrel"/>
    <property type="match status" value="1"/>
</dbReference>
<dbReference type="EC" id="4.2.1.20" evidence="8"/>
<evidence type="ECO:0000256" key="9">
    <source>
        <dbReference type="RuleBase" id="RU003662"/>
    </source>
</evidence>
<dbReference type="GO" id="GO:0004834">
    <property type="term" value="F:tryptophan synthase activity"/>
    <property type="evidence" value="ECO:0007669"/>
    <property type="project" value="UniProtKB-EC"/>
</dbReference>
<feature type="active site" description="Proton acceptor" evidence="8">
    <location>
        <position position="54"/>
    </location>
</feature>
<comment type="similarity">
    <text evidence="8 9">Belongs to the TrpA family.</text>
</comment>
<keyword evidence="11" id="KW-1185">Reference proteome</keyword>
<dbReference type="RefSeq" id="WP_193192455.1">
    <property type="nucleotide sequence ID" value="NZ_JACZFR010000028.1"/>
</dbReference>
<evidence type="ECO:0000256" key="8">
    <source>
        <dbReference type="HAMAP-Rule" id="MF_00131"/>
    </source>
</evidence>
<comment type="pathway">
    <text evidence="1 8">Amino-acid biosynthesis; L-tryptophan biosynthesis; L-tryptophan from chorismate: step 5/5.</text>
</comment>
<comment type="function">
    <text evidence="8">The alpha subunit is responsible for the aldol cleavage of indoleglycerol phosphate to indole and glyceraldehyde 3-phosphate.</text>
</comment>
<keyword evidence="3 8" id="KW-0028">Amino-acid biosynthesis</keyword>
<evidence type="ECO:0000256" key="2">
    <source>
        <dbReference type="ARBA" id="ARBA00011270"/>
    </source>
</evidence>
<dbReference type="PROSITE" id="PS50007">
    <property type="entry name" value="PIPLC_X_DOMAIN"/>
    <property type="match status" value="1"/>
</dbReference>
<reference evidence="11" key="1">
    <citation type="journal article" date="2019" name="Int. J. Syst. Evol. Microbiol.">
        <title>The Global Catalogue of Microorganisms (GCM) 10K type strain sequencing project: providing services to taxonomists for standard genome sequencing and annotation.</title>
        <authorList>
            <consortium name="The Broad Institute Genomics Platform"/>
            <consortium name="The Broad Institute Genome Sequencing Center for Infectious Disease"/>
            <person name="Wu L."/>
            <person name="Ma J."/>
        </authorList>
    </citation>
    <scope>NUCLEOTIDE SEQUENCE [LARGE SCALE GENOMIC DNA]</scope>
    <source>
        <strain evidence="11">CGMCC 1.13718</strain>
    </source>
</reference>
<evidence type="ECO:0000313" key="11">
    <source>
        <dbReference type="Proteomes" id="UP001596425"/>
    </source>
</evidence>
<dbReference type="EMBL" id="JBHSVR010000001">
    <property type="protein sequence ID" value="MFC6632337.1"/>
    <property type="molecule type" value="Genomic_DNA"/>
</dbReference>
<accession>A0ABW1YHU5</accession>
<dbReference type="Proteomes" id="UP001596425">
    <property type="component" value="Unassembled WGS sequence"/>
</dbReference>
<feature type="active site" description="Proton acceptor" evidence="8">
    <location>
        <position position="65"/>
    </location>
</feature>
<gene>
    <name evidence="8 10" type="primary">trpA</name>
    <name evidence="10" type="ORF">ACFQBM_03535</name>
</gene>
<dbReference type="InterPro" id="IPR002028">
    <property type="entry name" value="Trp_synthase_suA"/>
</dbReference>
<dbReference type="PROSITE" id="PS00167">
    <property type="entry name" value="TRP_SYNTHASE_ALPHA"/>
    <property type="match status" value="1"/>
</dbReference>
<name>A0ABW1YHU5_9GAMM</name>
<dbReference type="InterPro" id="IPR011060">
    <property type="entry name" value="RibuloseP-bd_barrel"/>
</dbReference>
<organism evidence="10 11">
    <name type="scientific">Microbulbifer taiwanensis</name>
    <dbReference type="NCBI Taxonomy" id="986746"/>
    <lineage>
        <taxon>Bacteria</taxon>
        <taxon>Pseudomonadati</taxon>
        <taxon>Pseudomonadota</taxon>
        <taxon>Gammaproteobacteria</taxon>
        <taxon>Cellvibrionales</taxon>
        <taxon>Microbulbiferaceae</taxon>
        <taxon>Microbulbifer</taxon>
    </lineage>
</organism>
<evidence type="ECO:0000313" key="10">
    <source>
        <dbReference type="EMBL" id="MFC6632337.1"/>
    </source>
</evidence>
<dbReference type="PANTHER" id="PTHR43406">
    <property type="entry name" value="TRYPTOPHAN SYNTHASE, ALPHA CHAIN"/>
    <property type="match status" value="1"/>
</dbReference>
<dbReference type="Pfam" id="PF00290">
    <property type="entry name" value="Trp_syntA"/>
    <property type="match status" value="1"/>
</dbReference>
<keyword evidence="4 8" id="KW-0822">Tryptophan biosynthesis</keyword>
<evidence type="ECO:0000256" key="5">
    <source>
        <dbReference type="ARBA" id="ARBA00023141"/>
    </source>
</evidence>
<evidence type="ECO:0000256" key="3">
    <source>
        <dbReference type="ARBA" id="ARBA00022605"/>
    </source>
</evidence>
<keyword evidence="5 8" id="KW-0057">Aromatic amino acid biosynthesis</keyword>
<proteinExistence type="inferred from homology"/>
<evidence type="ECO:0000256" key="7">
    <source>
        <dbReference type="ARBA" id="ARBA00049047"/>
    </source>
</evidence>
<protein>
    <recommendedName>
        <fullName evidence="8">Tryptophan synthase alpha chain</fullName>
        <ecNumber evidence="8">4.2.1.20</ecNumber>
    </recommendedName>
</protein>
<evidence type="ECO:0000256" key="4">
    <source>
        <dbReference type="ARBA" id="ARBA00022822"/>
    </source>
</evidence>
<dbReference type="PANTHER" id="PTHR43406:SF1">
    <property type="entry name" value="TRYPTOPHAN SYNTHASE ALPHA CHAIN, CHLOROPLASTIC"/>
    <property type="match status" value="1"/>
</dbReference>
<evidence type="ECO:0000256" key="1">
    <source>
        <dbReference type="ARBA" id="ARBA00004733"/>
    </source>
</evidence>
<evidence type="ECO:0000256" key="6">
    <source>
        <dbReference type="ARBA" id="ARBA00023239"/>
    </source>
</evidence>
<keyword evidence="6 8" id="KW-0456">Lyase</keyword>
<comment type="subunit">
    <text evidence="2 8">Tetramer of two alpha and two beta chains.</text>
</comment>
<comment type="catalytic activity">
    <reaction evidence="7 8">
        <text>(1S,2R)-1-C-(indol-3-yl)glycerol 3-phosphate + L-serine = D-glyceraldehyde 3-phosphate + L-tryptophan + H2O</text>
        <dbReference type="Rhea" id="RHEA:10532"/>
        <dbReference type="ChEBI" id="CHEBI:15377"/>
        <dbReference type="ChEBI" id="CHEBI:33384"/>
        <dbReference type="ChEBI" id="CHEBI:57912"/>
        <dbReference type="ChEBI" id="CHEBI:58866"/>
        <dbReference type="ChEBI" id="CHEBI:59776"/>
        <dbReference type="EC" id="4.2.1.20"/>
    </reaction>
</comment>
<comment type="caution">
    <text evidence="10">The sequence shown here is derived from an EMBL/GenBank/DDBJ whole genome shotgun (WGS) entry which is preliminary data.</text>
</comment>
<dbReference type="InterPro" id="IPR018204">
    <property type="entry name" value="Trp_synthase_alpha_AS"/>
</dbReference>
<sequence>MSEFQENRIDRRFAKLRGEGRKALVTYIVAGDGGLDNTVPLMHQLVASGSDLIELGVPFSDPMAEGPVIQKGHERALANRVSLRKCLELVREFRQQDSETPVILMGYANPIEKMGAEPFADAACDAGVDGALTVDLPAEEAGPLSQLLAERGLRNIFLLTPTTSEERIEEITRLASGFVYYVSLKGVTGAGHLDLDSVRDNLARIRRFTDLPLCVGFGIKDGASARSVSEHGDGAVVGSVLVSAVGAAADGAAARDSIADLVDEIRTALDS</sequence>
<dbReference type="HAMAP" id="MF_00131">
    <property type="entry name" value="Trp_synth_alpha"/>
    <property type="match status" value="1"/>
</dbReference>
<dbReference type="InterPro" id="IPR013785">
    <property type="entry name" value="Aldolase_TIM"/>
</dbReference>
<dbReference type="CDD" id="cd04724">
    <property type="entry name" value="Tryptophan_synthase_alpha"/>
    <property type="match status" value="1"/>
</dbReference>